<organism evidence="5 6">
    <name type="scientific">Christiangramia forsetii</name>
    <dbReference type="NCBI Taxonomy" id="411153"/>
    <lineage>
        <taxon>Bacteria</taxon>
        <taxon>Pseudomonadati</taxon>
        <taxon>Bacteroidota</taxon>
        <taxon>Flavobacteriia</taxon>
        <taxon>Flavobacteriales</taxon>
        <taxon>Flavobacteriaceae</taxon>
        <taxon>Christiangramia</taxon>
    </lineage>
</organism>
<dbReference type="PANTHER" id="PTHR43309">
    <property type="entry name" value="5-OXOPROLINASE SUBUNIT C"/>
    <property type="match status" value="1"/>
</dbReference>
<evidence type="ECO:0000256" key="1">
    <source>
        <dbReference type="ARBA" id="ARBA00022741"/>
    </source>
</evidence>
<comment type="caution">
    <text evidence="5">The sequence shown here is derived from an EMBL/GenBank/DDBJ whole genome shotgun (WGS) entry which is preliminary data.</text>
</comment>
<dbReference type="EMBL" id="BMIX01000001">
    <property type="protein sequence ID" value="GGG26470.1"/>
    <property type="molecule type" value="Genomic_DNA"/>
</dbReference>
<keyword evidence="2" id="KW-0378">Hydrolase</keyword>
<evidence type="ECO:0000256" key="2">
    <source>
        <dbReference type="ARBA" id="ARBA00022801"/>
    </source>
</evidence>
<dbReference type="RefSeq" id="WP_011709989.1">
    <property type="nucleotide sequence ID" value="NZ_BMIX01000001.1"/>
</dbReference>
<keyword evidence="1" id="KW-0547">Nucleotide-binding</keyword>
<feature type="domain" description="Carboxyltransferase" evidence="4">
    <location>
        <begin position="26"/>
        <end position="292"/>
    </location>
</feature>
<keyword evidence="3" id="KW-0067">ATP-binding</keyword>
<dbReference type="Pfam" id="PF02626">
    <property type="entry name" value="CT_A_B"/>
    <property type="match status" value="1"/>
</dbReference>
<dbReference type="PANTHER" id="PTHR43309:SF5">
    <property type="entry name" value="5-OXOPROLINASE SUBUNIT C"/>
    <property type="match status" value="1"/>
</dbReference>
<evidence type="ECO:0000313" key="6">
    <source>
        <dbReference type="Proteomes" id="UP000605733"/>
    </source>
</evidence>
<accession>A0ABQ1WDF5</accession>
<dbReference type="InterPro" id="IPR003778">
    <property type="entry name" value="CT_A_B"/>
</dbReference>
<keyword evidence="6" id="KW-1185">Reference proteome</keyword>
<dbReference type="Proteomes" id="UP000605733">
    <property type="component" value="Unassembled WGS sequence"/>
</dbReference>
<dbReference type="SMART" id="SM00797">
    <property type="entry name" value="AHS2"/>
    <property type="match status" value="1"/>
</dbReference>
<evidence type="ECO:0000259" key="4">
    <source>
        <dbReference type="SMART" id="SM00797"/>
    </source>
</evidence>
<reference evidence="6" key="1">
    <citation type="journal article" date="2019" name="Int. J. Syst. Evol. Microbiol.">
        <title>The Global Catalogue of Microorganisms (GCM) 10K type strain sequencing project: providing services to taxonomists for standard genome sequencing and annotation.</title>
        <authorList>
            <consortium name="The Broad Institute Genomics Platform"/>
            <consortium name="The Broad Institute Genome Sequencing Center for Infectious Disease"/>
            <person name="Wu L."/>
            <person name="Ma J."/>
        </authorList>
    </citation>
    <scope>NUCLEOTIDE SEQUENCE [LARGE SCALE GENOMIC DNA]</scope>
    <source>
        <strain evidence="6">CGMCC 1.15422</strain>
    </source>
</reference>
<evidence type="ECO:0000256" key="3">
    <source>
        <dbReference type="ARBA" id="ARBA00022840"/>
    </source>
</evidence>
<dbReference type="Gene3D" id="2.40.100.10">
    <property type="entry name" value="Cyclophilin-like"/>
    <property type="match status" value="1"/>
</dbReference>
<gene>
    <name evidence="5" type="ORF">GCM10011532_07330</name>
</gene>
<proteinExistence type="predicted"/>
<name>A0ABQ1WDF5_9FLAO</name>
<dbReference type="InterPro" id="IPR029000">
    <property type="entry name" value="Cyclophilin-like_dom_sf"/>
</dbReference>
<sequence length="292" mass="32863">MKAEIEVLQPGLFSSIQDLGRFGFQKFGVPHSGVMDRYAMRICNLILGNPEETSVLEITMQGPQLKFNAPTAICISGANLSAQLNENPIEQNSLIEIQKGDILKFGIRKSGFRCYLGILDGFQSEELMGSKSWYEGLTNDFRLKKGMRLFYSSKISSESNTHSSLKIDVNYLNDNKVEVYPGPEFEKLTAEQQKLLFENNFKTDESSNRMAVQMKEELQNNLESITTSPVMPGTVQLTPSGKIIVLMRDCQTTGGYPRILQLSEKGIQVLSQKLPGEKIKFIKKEYPLLENK</sequence>
<protein>
    <submittedName>
        <fullName evidence="5">KipI antagonist</fullName>
    </submittedName>
</protein>
<dbReference type="InterPro" id="IPR052708">
    <property type="entry name" value="PxpC"/>
</dbReference>
<evidence type="ECO:0000313" key="5">
    <source>
        <dbReference type="EMBL" id="GGG26470.1"/>
    </source>
</evidence>